<feature type="region of interest" description="Disordered" evidence="5">
    <location>
        <begin position="299"/>
        <end position="318"/>
    </location>
</feature>
<gene>
    <name evidence="6" type="ORF">SFRICE_012834</name>
</gene>
<evidence type="ECO:0000256" key="3">
    <source>
        <dbReference type="ARBA" id="ARBA00022448"/>
    </source>
</evidence>
<dbReference type="Pfam" id="PF04190">
    <property type="entry name" value="GET4"/>
    <property type="match status" value="1"/>
</dbReference>
<accession>A0A2H1WR60</accession>
<dbReference type="InterPro" id="IPR007317">
    <property type="entry name" value="GET4"/>
</dbReference>
<reference evidence="6" key="1">
    <citation type="submission" date="2016-07" db="EMBL/GenBank/DDBJ databases">
        <authorList>
            <person name="Bretaudeau A."/>
        </authorList>
    </citation>
    <scope>NUCLEOTIDE SEQUENCE</scope>
    <source>
        <strain evidence="6">Rice</strain>
        <tissue evidence="6">Whole body</tissue>
    </source>
</reference>
<dbReference type="EMBL" id="ODYU01010378">
    <property type="protein sequence ID" value="SOQ55452.1"/>
    <property type="molecule type" value="Genomic_DNA"/>
</dbReference>
<organism evidence="6">
    <name type="scientific">Spodoptera frugiperda</name>
    <name type="common">Fall armyworm</name>
    <dbReference type="NCBI Taxonomy" id="7108"/>
    <lineage>
        <taxon>Eukaryota</taxon>
        <taxon>Metazoa</taxon>
        <taxon>Ecdysozoa</taxon>
        <taxon>Arthropoda</taxon>
        <taxon>Hexapoda</taxon>
        <taxon>Insecta</taxon>
        <taxon>Pterygota</taxon>
        <taxon>Neoptera</taxon>
        <taxon>Endopterygota</taxon>
        <taxon>Lepidoptera</taxon>
        <taxon>Glossata</taxon>
        <taxon>Ditrysia</taxon>
        <taxon>Noctuoidea</taxon>
        <taxon>Noctuidae</taxon>
        <taxon>Amphipyrinae</taxon>
        <taxon>Spodoptera</taxon>
    </lineage>
</organism>
<dbReference type="PANTHER" id="PTHR12875:SF0">
    <property type="entry name" value="GOLGI TO ER TRAFFIC PROTEIN 4 HOMOLOG"/>
    <property type="match status" value="1"/>
</dbReference>
<evidence type="ECO:0000256" key="2">
    <source>
        <dbReference type="ARBA" id="ARBA00005351"/>
    </source>
</evidence>
<evidence type="ECO:0000256" key="4">
    <source>
        <dbReference type="ARBA" id="ARBA00022490"/>
    </source>
</evidence>
<proteinExistence type="inferred from homology"/>
<keyword evidence="3" id="KW-0813">Transport</keyword>
<evidence type="ECO:0000256" key="1">
    <source>
        <dbReference type="ARBA" id="ARBA00004514"/>
    </source>
</evidence>
<dbReference type="PANTHER" id="PTHR12875">
    <property type="entry name" value="GOLGI TO ER TRAFFIC PROTEIN 4 HOMOLOG"/>
    <property type="match status" value="1"/>
</dbReference>
<keyword evidence="4" id="KW-0963">Cytoplasm</keyword>
<dbReference type="InterPro" id="IPR011990">
    <property type="entry name" value="TPR-like_helical_dom_sf"/>
</dbReference>
<evidence type="ECO:0000256" key="5">
    <source>
        <dbReference type="SAM" id="MobiDB-lite"/>
    </source>
</evidence>
<name>A0A2H1WR60_SPOFR</name>
<comment type="subcellular location">
    <subcellularLocation>
        <location evidence="1">Cytoplasm</location>
        <location evidence="1">Cytosol</location>
    </subcellularLocation>
</comment>
<evidence type="ECO:0000313" key="6">
    <source>
        <dbReference type="EMBL" id="SOQ55452.1"/>
    </source>
</evidence>
<dbReference type="OrthoDB" id="10252405at2759"/>
<comment type="similarity">
    <text evidence="2">Belongs to the GET4 family.</text>
</comment>
<dbReference type="GO" id="GO:0045048">
    <property type="term" value="P:protein insertion into ER membrane"/>
    <property type="evidence" value="ECO:0007669"/>
    <property type="project" value="InterPro"/>
</dbReference>
<dbReference type="GO" id="GO:0071818">
    <property type="term" value="C:BAT3 complex"/>
    <property type="evidence" value="ECO:0007669"/>
    <property type="project" value="TreeGrafter"/>
</dbReference>
<dbReference type="FunFam" id="1.25.40.10:FF:000060">
    <property type="entry name" value="Golgi to ER traffic protein 4 homolog"/>
    <property type="match status" value="1"/>
</dbReference>
<sequence>MMAARGDRGVSRVLDKLEASVNSGHYYEAHQMYRTLYFRYLSQKKYEDLLNLLYKGSTLLLQRDQQESGADLAILLIDVLNKSETKPCQEWIEKLAKLFELMNASIPERESYLTNAVKWSMDNNKKGHPLLHQRIAEVYWKEKKYAAAHRHFLHSCDGAAYASMLVELHTTKGLKSEIDLFIAQPVLQILCLRNIQMATDTFNEYTGLHPTINNNKGPPYIFPLLNFLWFLLRAIEQKHSNQFKILRNWYAISIKRDPNYSVYLDNIGRIWFGIEIPPDNKHGGSVFGGLLKSIIGEADSSDDDGDYVGRNAAAPDLD</sequence>
<dbReference type="Gene3D" id="1.25.40.10">
    <property type="entry name" value="Tetratricopeptide repeat domain"/>
    <property type="match status" value="1"/>
</dbReference>
<protein>
    <submittedName>
        <fullName evidence="6">SFRICE_012834</fullName>
    </submittedName>
</protein>
<dbReference type="AlphaFoldDB" id="A0A2H1WR60"/>